<dbReference type="Pfam" id="PF00150">
    <property type="entry name" value="Cellulase"/>
    <property type="match status" value="1"/>
</dbReference>
<sequence>MKKSMSICSRIAAAFITVGTLSTLCGVINVSAAHNGFYVSGTDIKDANGNNFVMRGVNIAHAWYQNDTETSIKGAKNNGANTVRVVVADGQRWSKTSKSDLENIVNMCKQNKLICVLEVHDATGSDNTYDLDNAVNYWIENKSVLQDNEEYVILNIANEWYGTWNGYSWAEGNKSAIKKLRDADIDNMIMVDCAGWGQYPACIKEYGRSVFEADSDRNTVFSIHMYEYAGGDAYTVKTNIDNALSIDVPVVIGEFGGQHTSGDVDEATIMSYCTEKNVGYLGWSWKGNSSDLSYLDIAYDFAGTSLTEWGNALINGSCGIKATSKTCSVYEQSHSHSYSEPVWNWNGTSSASVSFTCSCGDVKTVNANVTSQTTQPTAYADGKTVYTATAEFDGKTYTDKKEVTLNKLPAAPTVSYIPRIGCVELEWTSVEGAEKYGVCGYVSGRWQILSEVSGNSYTVNGLKAGTSYRMAVIAKVNGSWVYDLSNAVTVTPSAEYPTINSIVYNTQFHQFRLNWSPVRGAEKYCIAVKLAGRWKIQAYTDSTTFTSPKLRAGSSYDVVVCAVINGKPDTTNAAARAFKVTVK</sequence>
<dbReference type="SUPFAM" id="SSF49265">
    <property type="entry name" value="Fibronectin type III"/>
    <property type="match status" value="1"/>
</dbReference>
<dbReference type="PANTHER" id="PTHR34142">
    <property type="entry name" value="ENDO-BETA-1,4-GLUCANASE A"/>
    <property type="match status" value="1"/>
</dbReference>
<evidence type="ECO:0000259" key="4">
    <source>
        <dbReference type="PROSITE" id="PS50853"/>
    </source>
</evidence>
<proteinExistence type="inferred from homology"/>
<keyword evidence="2 3" id="KW-0326">Glycosidase</keyword>
<protein>
    <submittedName>
        <fullName evidence="5">Cellulase (Glycosyl hydrolase family 5)</fullName>
    </submittedName>
</protein>
<dbReference type="CDD" id="cd00063">
    <property type="entry name" value="FN3"/>
    <property type="match status" value="1"/>
</dbReference>
<evidence type="ECO:0000256" key="1">
    <source>
        <dbReference type="ARBA" id="ARBA00022801"/>
    </source>
</evidence>
<dbReference type="GO" id="GO:0009251">
    <property type="term" value="P:glucan catabolic process"/>
    <property type="evidence" value="ECO:0007669"/>
    <property type="project" value="TreeGrafter"/>
</dbReference>
<gene>
    <name evidence="5" type="ORF">CUS_6386</name>
</gene>
<dbReference type="Gene3D" id="2.60.40.10">
    <property type="entry name" value="Immunoglobulins"/>
    <property type="match status" value="2"/>
</dbReference>
<dbReference type="PANTHER" id="PTHR34142:SF1">
    <property type="entry name" value="GLYCOSIDE HYDROLASE FAMILY 5 DOMAIN-CONTAINING PROTEIN"/>
    <property type="match status" value="1"/>
</dbReference>
<organism evidence="5 6">
    <name type="scientific">Ruminococcus albus 8</name>
    <dbReference type="NCBI Taxonomy" id="246199"/>
    <lineage>
        <taxon>Bacteria</taxon>
        <taxon>Bacillati</taxon>
        <taxon>Bacillota</taxon>
        <taxon>Clostridia</taxon>
        <taxon>Eubacteriales</taxon>
        <taxon>Oscillospiraceae</taxon>
        <taxon>Ruminococcus</taxon>
    </lineage>
</organism>
<keyword evidence="1 3" id="KW-0378">Hydrolase</keyword>
<dbReference type="Proteomes" id="UP000004259">
    <property type="component" value="Unassembled WGS sequence"/>
</dbReference>
<dbReference type="InterPro" id="IPR036116">
    <property type="entry name" value="FN3_sf"/>
</dbReference>
<feature type="domain" description="Fibronectin type-III" evidence="4">
    <location>
        <begin position="408"/>
        <end position="496"/>
    </location>
</feature>
<evidence type="ECO:0000256" key="3">
    <source>
        <dbReference type="RuleBase" id="RU361153"/>
    </source>
</evidence>
<dbReference type="InterPro" id="IPR001547">
    <property type="entry name" value="Glyco_hydro_5"/>
</dbReference>
<dbReference type="STRING" id="246199.CUS_6386"/>
<dbReference type="InterPro" id="IPR003961">
    <property type="entry name" value="FN3_dom"/>
</dbReference>
<accession>E9SGG7</accession>
<evidence type="ECO:0000256" key="2">
    <source>
        <dbReference type="ARBA" id="ARBA00023295"/>
    </source>
</evidence>
<keyword evidence="6" id="KW-1185">Reference proteome</keyword>
<dbReference type="AlphaFoldDB" id="E9SGG7"/>
<dbReference type="RefSeq" id="WP_002852548.1">
    <property type="nucleotide sequence ID" value="NZ_ADKM02000123.1"/>
</dbReference>
<dbReference type="eggNOG" id="COG2931">
    <property type="taxonomic scope" value="Bacteria"/>
</dbReference>
<dbReference type="eggNOG" id="COG2730">
    <property type="taxonomic scope" value="Bacteria"/>
</dbReference>
<reference evidence="5 6" key="1">
    <citation type="submission" date="2011-02" db="EMBL/GenBank/DDBJ databases">
        <authorList>
            <person name="Nelson K.E."/>
            <person name="Sutton G."/>
            <person name="Torralba M."/>
            <person name="Durkin S."/>
            <person name="Harkins D."/>
            <person name="Montgomery R."/>
            <person name="Ziemer C."/>
            <person name="Klaassens E."/>
            <person name="Ocuiv P."/>
            <person name="Morrison M."/>
        </authorList>
    </citation>
    <scope>NUCLEOTIDE SEQUENCE [LARGE SCALE GENOMIC DNA]</scope>
    <source>
        <strain evidence="5 6">8</strain>
    </source>
</reference>
<name>E9SGG7_RUMAL</name>
<comment type="similarity">
    <text evidence="3">Belongs to the glycosyl hydrolase 5 (cellulase A) family.</text>
</comment>
<evidence type="ECO:0000313" key="6">
    <source>
        <dbReference type="Proteomes" id="UP000004259"/>
    </source>
</evidence>
<dbReference type="SMART" id="SM00060">
    <property type="entry name" value="FN3"/>
    <property type="match status" value="2"/>
</dbReference>
<dbReference type="PROSITE" id="PS50853">
    <property type="entry name" value="FN3"/>
    <property type="match status" value="1"/>
</dbReference>
<dbReference type="InterPro" id="IPR013783">
    <property type="entry name" value="Ig-like_fold"/>
</dbReference>
<dbReference type="GO" id="GO:0004553">
    <property type="term" value="F:hydrolase activity, hydrolyzing O-glycosyl compounds"/>
    <property type="evidence" value="ECO:0007669"/>
    <property type="project" value="InterPro"/>
</dbReference>
<dbReference type="SUPFAM" id="SSF51445">
    <property type="entry name" value="(Trans)glycosidases"/>
    <property type="match status" value="1"/>
</dbReference>
<dbReference type="Gene3D" id="3.20.20.80">
    <property type="entry name" value="Glycosidases"/>
    <property type="match status" value="1"/>
</dbReference>
<evidence type="ECO:0000313" key="5">
    <source>
        <dbReference type="EMBL" id="EGC01690.1"/>
    </source>
</evidence>
<dbReference type="EMBL" id="ADKM02000123">
    <property type="protein sequence ID" value="EGC01690.1"/>
    <property type="molecule type" value="Genomic_DNA"/>
</dbReference>
<dbReference type="InterPro" id="IPR017853">
    <property type="entry name" value="GH"/>
</dbReference>
<comment type="caution">
    <text evidence="5">The sequence shown here is derived from an EMBL/GenBank/DDBJ whole genome shotgun (WGS) entry which is preliminary data.</text>
</comment>